<dbReference type="SMR" id="B4LQ17"/>
<dbReference type="HOGENOM" id="CLU_1867261_0_0_1"/>
<gene>
    <name evidence="1" type="primary">Dvir\GJ20910</name>
    <name evidence="1" type="ORF">Dvir_GJ20910</name>
</gene>
<dbReference type="KEGG" id="dvi:6626458"/>
<dbReference type="AlphaFoldDB" id="B4LQ17"/>
<dbReference type="EMBL" id="CH940648">
    <property type="protein sequence ID" value="EDW60340.2"/>
    <property type="molecule type" value="Genomic_DNA"/>
</dbReference>
<reference evidence="1 2" key="1">
    <citation type="journal article" date="2007" name="Nature">
        <title>Evolution of genes and genomes on the Drosophila phylogeny.</title>
        <authorList>
            <consortium name="Drosophila 12 Genomes Consortium"/>
            <person name="Clark A.G."/>
            <person name="Eisen M.B."/>
            <person name="Smith D.R."/>
            <person name="Bergman C.M."/>
            <person name="Oliver B."/>
            <person name="Markow T.A."/>
            <person name="Kaufman T.C."/>
            <person name="Kellis M."/>
            <person name="Gelbart W."/>
            <person name="Iyer V.N."/>
            <person name="Pollard D.A."/>
            <person name="Sackton T.B."/>
            <person name="Larracuente A.M."/>
            <person name="Singh N.D."/>
            <person name="Abad J.P."/>
            <person name="Abt D.N."/>
            <person name="Adryan B."/>
            <person name="Aguade M."/>
            <person name="Akashi H."/>
            <person name="Anderson W.W."/>
            <person name="Aquadro C.F."/>
            <person name="Ardell D.H."/>
            <person name="Arguello R."/>
            <person name="Artieri C.G."/>
            <person name="Barbash D.A."/>
            <person name="Barker D."/>
            <person name="Barsanti P."/>
            <person name="Batterham P."/>
            <person name="Batzoglou S."/>
            <person name="Begun D."/>
            <person name="Bhutkar A."/>
            <person name="Blanco E."/>
            <person name="Bosak S.A."/>
            <person name="Bradley R.K."/>
            <person name="Brand A.D."/>
            <person name="Brent M.R."/>
            <person name="Brooks A.N."/>
            <person name="Brown R.H."/>
            <person name="Butlin R.K."/>
            <person name="Caggese C."/>
            <person name="Calvi B.R."/>
            <person name="Bernardo de Carvalho A."/>
            <person name="Caspi A."/>
            <person name="Castrezana S."/>
            <person name="Celniker S.E."/>
            <person name="Chang J.L."/>
            <person name="Chapple C."/>
            <person name="Chatterji S."/>
            <person name="Chinwalla A."/>
            <person name="Civetta A."/>
            <person name="Clifton S.W."/>
            <person name="Comeron J.M."/>
            <person name="Costello J.C."/>
            <person name="Coyne J.A."/>
            <person name="Daub J."/>
            <person name="David R.G."/>
            <person name="Delcher A.L."/>
            <person name="Delehaunty K."/>
            <person name="Do C.B."/>
            <person name="Ebling H."/>
            <person name="Edwards K."/>
            <person name="Eickbush T."/>
            <person name="Evans J.D."/>
            <person name="Filipski A."/>
            <person name="Findeiss S."/>
            <person name="Freyhult E."/>
            <person name="Fulton L."/>
            <person name="Fulton R."/>
            <person name="Garcia A.C."/>
            <person name="Gardiner A."/>
            <person name="Garfield D.A."/>
            <person name="Garvin B.E."/>
            <person name="Gibson G."/>
            <person name="Gilbert D."/>
            <person name="Gnerre S."/>
            <person name="Godfrey J."/>
            <person name="Good R."/>
            <person name="Gotea V."/>
            <person name="Gravely B."/>
            <person name="Greenberg A.J."/>
            <person name="Griffiths-Jones S."/>
            <person name="Gross S."/>
            <person name="Guigo R."/>
            <person name="Gustafson E.A."/>
            <person name="Haerty W."/>
            <person name="Hahn M.W."/>
            <person name="Halligan D.L."/>
            <person name="Halpern A.L."/>
            <person name="Halter G.M."/>
            <person name="Han M.V."/>
            <person name="Heger A."/>
            <person name="Hillier L."/>
            <person name="Hinrichs A.S."/>
            <person name="Holmes I."/>
            <person name="Hoskins R.A."/>
            <person name="Hubisz M.J."/>
            <person name="Hultmark D."/>
            <person name="Huntley M.A."/>
            <person name="Jaffe D.B."/>
            <person name="Jagadeeshan S."/>
            <person name="Jeck W.R."/>
            <person name="Johnson J."/>
            <person name="Jones C.D."/>
            <person name="Jordan W.C."/>
            <person name="Karpen G.H."/>
            <person name="Kataoka E."/>
            <person name="Keightley P.D."/>
            <person name="Kheradpour P."/>
            <person name="Kirkness E.F."/>
            <person name="Koerich L.B."/>
            <person name="Kristiansen K."/>
            <person name="Kudrna D."/>
            <person name="Kulathinal R.J."/>
            <person name="Kumar S."/>
            <person name="Kwok R."/>
            <person name="Lander E."/>
            <person name="Langley C.H."/>
            <person name="Lapoint R."/>
            <person name="Lazzaro B.P."/>
            <person name="Lee S.J."/>
            <person name="Levesque L."/>
            <person name="Li R."/>
            <person name="Lin C.F."/>
            <person name="Lin M.F."/>
            <person name="Lindblad-Toh K."/>
            <person name="Llopart A."/>
            <person name="Long M."/>
            <person name="Low L."/>
            <person name="Lozovsky E."/>
            <person name="Lu J."/>
            <person name="Luo M."/>
            <person name="Machado C.A."/>
            <person name="Makalowski W."/>
            <person name="Marzo M."/>
            <person name="Matsuda M."/>
            <person name="Matzkin L."/>
            <person name="McAllister B."/>
            <person name="McBride C.S."/>
            <person name="McKernan B."/>
            <person name="McKernan K."/>
            <person name="Mendez-Lago M."/>
            <person name="Minx P."/>
            <person name="Mollenhauer M.U."/>
            <person name="Montooth K."/>
            <person name="Mount S.M."/>
            <person name="Mu X."/>
            <person name="Myers E."/>
            <person name="Negre B."/>
            <person name="Newfeld S."/>
            <person name="Nielsen R."/>
            <person name="Noor M.A."/>
            <person name="O'Grady P."/>
            <person name="Pachter L."/>
            <person name="Papaceit M."/>
            <person name="Parisi M.J."/>
            <person name="Parisi M."/>
            <person name="Parts L."/>
            <person name="Pedersen J.S."/>
            <person name="Pesole G."/>
            <person name="Phillippy A.M."/>
            <person name="Ponting C.P."/>
            <person name="Pop M."/>
            <person name="Porcelli D."/>
            <person name="Powell J.R."/>
            <person name="Prohaska S."/>
            <person name="Pruitt K."/>
            <person name="Puig M."/>
            <person name="Quesneville H."/>
            <person name="Ram K.R."/>
            <person name="Rand D."/>
            <person name="Rasmussen M.D."/>
            <person name="Reed L.K."/>
            <person name="Reenan R."/>
            <person name="Reily A."/>
            <person name="Remington K.A."/>
            <person name="Rieger T.T."/>
            <person name="Ritchie M.G."/>
            <person name="Robin C."/>
            <person name="Rogers Y.H."/>
            <person name="Rohde C."/>
            <person name="Rozas J."/>
            <person name="Rubenfield M.J."/>
            <person name="Ruiz A."/>
            <person name="Russo S."/>
            <person name="Salzberg S.L."/>
            <person name="Sanchez-Gracia A."/>
            <person name="Saranga D.J."/>
            <person name="Sato H."/>
            <person name="Schaeffer S.W."/>
            <person name="Schatz M.C."/>
            <person name="Schlenke T."/>
            <person name="Schwartz R."/>
            <person name="Segarra C."/>
            <person name="Singh R.S."/>
            <person name="Sirot L."/>
            <person name="Sirota M."/>
            <person name="Sisneros N.B."/>
            <person name="Smith C.D."/>
            <person name="Smith T.F."/>
            <person name="Spieth J."/>
            <person name="Stage D.E."/>
            <person name="Stark A."/>
            <person name="Stephan W."/>
            <person name="Strausberg R.L."/>
            <person name="Strempel S."/>
            <person name="Sturgill D."/>
            <person name="Sutton G."/>
            <person name="Sutton G.G."/>
            <person name="Tao W."/>
            <person name="Teichmann S."/>
            <person name="Tobari Y.N."/>
            <person name="Tomimura Y."/>
            <person name="Tsolas J.M."/>
            <person name="Valente V.L."/>
            <person name="Venter E."/>
            <person name="Venter J.C."/>
            <person name="Vicario S."/>
            <person name="Vieira F.G."/>
            <person name="Vilella A.J."/>
            <person name="Villasante A."/>
            <person name="Walenz B."/>
            <person name="Wang J."/>
            <person name="Wasserman M."/>
            <person name="Watts T."/>
            <person name="Wilson D."/>
            <person name="Wilson R.K."/>
            <person name="Wing R.A."/>
            <person name="Wolfner M.F."/>
            <person name="Wong A."/>
            <person name="Wong G.K."/>
            <person name="Wu C.I."/>
            <person name="Wu G."/>
            <person name="Yamamoto D."/>
            <person name="Yang H.P."/>
            <person name="Yang S.P."/>
            <person name="Yorke J.A."/>
            <person name="Yoshida K."/>
            <person name="Zdobnov E."/>
            <person name="Zhang P."/>
            <person name="Zhang Y."/>
            <person name="Zimin A.V."/>
            <person name="Baldwin J."/>
            <person name="Abdouelleil A."/>
            <person name="Abdulkadir J."/>
            <person name="Abebe A."/>
            <person name="Abera B."/>
            <person name="Abreu J."/>
            <person name="Acer S.C."/>
            <person name="Aftuck L."/>
            <person name="Alexander A."/>
            <person name="An P."/>
            <person name="Anderson E."/>
            <person name="Anderson S."/>
            <person name="Arachi H."/>
            <person name="Azer M."/>
            <person name="Bachantsang P."/>
            <person name="Barry A."/>
            <person name="Bayul T."/>
            <person name="Berlin A."/>
            <person name="Bessette D."/>
            <person name="Bloom T."/>
            <person name="Blye J."/>
            <person name="Boguslavskiy L."/>
            <person name="Bonnet C."/>
            <person name="Boukhgalter B."/>
            <person name="Bourzgui I."/>
            <person name="Brown A."/>
            <person name="Cahill P."/>
            <person name="Channer S."/>
            <person name="Cheshatsang Y."/>
            <person name="Chuda L."/>
            <person name="Citroen M."/>
            <person name="Collymore A."/>
            <person name="Cooke P."/>
            <person name="Costello M."/>
            <person name="D'Aco K."/>
            <person name="Daza R."/>
            <person name="De Haan G."/>
            <person name="DeGray S."/>
            <person name="DeMaso C."/>
            <person name="Dhargay N."/>
            <person name="Dooley K."/>
            <person name="Dooley E."/>
            <person name="Doricent M."/>
            <person name="Dorje P."/>
            <person name="Dorjee K."/>
            <person name="Dupes A."/>
            <person name="Elong R."/>
            <person name="Falk J."/>
            <person name="Farina A."/>
            <person name="Faro S."/>
            <person name="Ferguson D."/>
            <person name="Fisher S."/>
            <person name="Foley C.D."/>
            <person name="Franke A."/>
            <person name="Friedrich D."/>
            <person name="Gadbois L."/>
            <person name="Gearin G."/>
            <person name="Gearin C.R."/>
            <person name="Giannoukos G."/>
            <person name="Goode T."/>
            <person name="Graham J."/>
            <person name="Grandbois E."/>
            <person name="Grewal S."/>
            <person name="Gyaltsen K."/>
            <person name="Hafez N."/>
            <person name="Hagos B."/>
            <person name="Hall J."/>
            <person name="Henson C."/>
            <person name="Hollinger A."/>
            <person name="Honan T."/>
            <person name="Huard M.D."/>
            <person name="Hughes L."/>
            <person name="Hurhula B."/>
            <person name="Husby M.E."/>
            <person name="Kamat A."/>
            <person name="Kanga B."/>
            <person name="Kashin S."/>
            <person name="Khazanovich D."/>
            <person name="Kisner P."/>
            <person name="Lance K."/>
            <person name="Lara M."/>
            <person name="Lee W."/>
            <person name="Lennon N."/>
            <person name="Letendre F."/>
            <person name="LeVine R."/>
            <person name="Lipovsky A."/>
            <person name="Liu X."/>
            <person name="Liu J."/>
            <person name="Liu S."/>
            <person name="Lokyitsang T."/>
            <person name="Lokyitsang Y."/>
            <person name="Lubonja R."/>
            <person name="Lui A."/>
            <person name="MacDonald P."/>
            <person name="Magnisalis V."/>
            <person name="Maru K."/>
            <person name="Matthews C."/>
            <person name="McCusker W."/>
            <person name="McDonough S."/>
            <person name="Mehta T."/>
            <person name="Meldrim J."/>
            <person name="Meneus L."/>
            <person name="Mihai O."/>
            <person name="Mihalev A."/>
            <person name="Mihova T."/>
            <person name="Mittelman R."/>
            <person name="Mlenga V."/>
            <person name="Montmayeur A."/>
            <person name="Mulrain L."/>
            <person name="Navidi A."/>
            <person name="Naylor J."/>
            <person name="Negash T."/>
            <person name="Nguyen T."/>
            <person name="Nguyen N."/>
            <person name="Nicol R."/>
            <person name="Norbu C."/>
            <person name="Norbu N."/>
            <person name="Novod N."/>
            <person name="O'Neill B."/>
            <person name="Osman S."/>
            <person name="Markiewicz E."/>
            <person name="Oyono O.L."/>
            <person name="Patti C."/>
            <person name="Phunkhang P."/>
            <person name="Pierre F."/>
            <person name="Priest M."/>
            <person name="Raghuraman S."/>
            <person name="Rege F."/>
            <person name="Reyes R."/>
            <person name="Rise C."/>
            <person name="Rogov P."/>
            <person name="Ross K."/>
            <person name="Ryan E."/>
            <person name="Settipalli S."/>
            <person name="Shea T."/>
            <person name="Sherpa N."/>
            <person name="Shi L."/>
            <person name="Shih D."/>
            <person name="Sparrow T."/>
            <person name="Spaulding J."/>
            <person name="Stalker J."/>
            <person name="Stange-Thomann N."/>
            <person name="Stavropoulos S."/>
            <person name="Stone C."/>
            <person name="Strader C."/>
            <person name="Tesfaye S."/>
            <person name="Thomson T."/>
            <person name="Thoulutsang Y."/>
            <person name="Thoulutsang D."/>
            <person name="Topham K."/>
            <person name="Topping I."/>
            <person name="Tsamla T."/>
            <person name="Vassiliev H."/>
            <person name="Vo A."/>
            <person name="Wangchuk T."/>
            <person name="Wangdi T."/>
            <person name="Weiand M."/>
            <person name="Wilkinson J."/>
            <person name="Wilson A."/>
            <person name="Yadav S."/>
            <person name="Young G."/>
            <person name="Yu Q."/>
            <person name="Zembek L."/>
            <person name="Zhong D."/>
            <person name="Zimmer A."/>
            <person name="Zwirko Z."/>
            <person name="Jaffe D.B."/>
            <person name="Alvarez P."/>
            <person name="Brockman W."/>
            <person name="Butler J."/>
            <person name="Chin C."/>
            <person name="Gnerre S."/>
            <person name="Grabherr M."/>
            <person name="Kleber M."/>
            <person name="Mauceli E."/>
            <person name="MacCallum I."/>
        </authorList>
    </citation>
    <scope>NUCLEOTIDE SEQUENCE [LARGE SCALE GENOMIC DNA]</scope>
    <source>
        <strain evidence="2">Tucson 15010-1051.87</strain>
    </source>
</reference>
<dbReference type="OrthoDB" id="10576356at2759"/>
<evidence type="ECO:0000313" key="2">
    <source>
        <dbReference type="Proteomes" id="UP000008792"/>
    </source>
</evidence>
<protein>
    <submittedName>
        <fullName evidence="1">Uncharacterized protein</fullName>
    </submittedName>
</protein>
<proteinExistence type="predicted"/>
<organism evidence="1 2">
    <name type="scientific">Drosophila virilis</name>
    <name type="common">Fruit fly</name>
    <dbReference type="NCBI Taxonomy" id="7244"/>
    <lineage>
        <taxon>Eukaryota</taxon>
        <taxon>Metazoa</taxon>
        <taxon>Ecdysozoa</taxon>
        <taxon>Arthropoda</taxon>
        <taxon>Hexapoda</taxon>
        <taxon>Insecta</taxon>
        <taxon>Pterygota</taxon>
        <taxon>Neoptera</taxon>
        <taxon>Endopterygota</taxon>
        <taxon>Diptera</taxon>
        <taxon>Brachycera</taxon>
        <taxon>Muscomorpha</taxon>
        <taxon>Ephydroidea</taxon>
        <taxon>Drosophilidae</taxon>
        <taxon>Drosophila</taxon>
    </lineage>
</organism>
<name>B4LQ17_DROVI</name>
<evidence type="ECO:0000313" key="1">
    <source>
        <dbReference type="EMBL" id="EDW60340.2"/>
    </source>
</evidence>
<dbReference type="InParanoid" id="B4LQ17"/>
<dbReference type="Proteomes" id="UP000008792">
    <property type="component" value="Unassembled WGS sequence"/>
</dbReference>
<accession>B4LQ17</accession>
<keyword evidence="2" id="KW-1185">Reference proteome</keyword>
<sequence length="153" mass="18073">MSEIFKNFFGKLLQPIMSDDASANEEPIEQPIKPRRSARLVLMQERKRHVEQELNKRVETQLVQRLDNQLRVQRRTKYTRRLTARVEQLTEVPELEQAQQTRFVPLQNRPNKRKHNPNNGSRCVCTEINGEYYKLYDLPDDAEYIVPNAARGP</sequence>